<dbReference type="Pfam" id="PF01796">
    <property type="entry name" value="OB_ChsH2_C"/>
    <property type="match status" value="1"/>
</dbReference>
<dbReference type="SUPFAM" id="SSF50249">
    <property type="entry name" value="Nucleic acid-binding proteins"/>
    <property type="match status" value="1"/>
</dbReference>
<dbReference type="InterPro" id="IPR002878">
    <property type="entry name" value="ChsH2_C"/>
</dbReference>
<dbReference type="InterPro" id="IPR012340">
    <property type="entry name" value="NA-bd_OB-fold"/>
</dbReference>
<name>X1B318_9ZZZZ</name>
<comment type="caution">
    <text evidence="2">The sequence shown here is derived from an EMBL/GenBank/DDBJ whole genome shotgun (WGS) entry which is preliminary data.</text>
</comment>
<proteinExistence type="predicted"/>
<feature type="non-terminal residue" evidence="2">
    <location>
        <position position="1"/>
    </location>
</feature>
<evidence type="ECO:0000313" key="2">
    <source>
        <dbReference type="EMBL" id="GAG78618.1"/>
    </source>
</evidence>
<dbReference type="PANTHER" id="PTHR34075">
    <property type="entry name" value="BLR3430 PROTEIN"/>
    <property type="match status" value="1"/>
</dbReference>
<sequence length="106" mass="11650">VPPRKLCIKCNSTDVDWIEMSGNGQIAAFSCISVGTTFMVEKGYSMKKPYCFSVIKLDEGPMVSGQLLGVDESKPDTIKIETPVKIKFIETDLKGETRVDLGFEPA</sequence>
<organism evidence="2">
    <name type="scientific">marine sediment metagenome</name>
    <dbReference type="NCBI Taxonomy" id="412755"/>
    <lineage>
        <taxon>unclassified sequences</taxon>
        <taxon>metagenomes</taxon>
        <taxon>ecological metagenomes</taxon>
    </lineage>
</organism>
<dbReference type="PANTHER" id="PTHR34075:SF5">
    <property type="entry name" value="BLR3430 PROTEIN"/>
    <property type="match status" value="1"/>
</dbReference>
<dbReference type="AlphaFoldDB" id="X1B318"/>
<reference evidence="2" key="1">
    <citation type="journal article" date="2014" name="Front. Microbiol.">
        <title>High frequency of phylogenetically diverse reductive dehalogenase-homologous genes in deep subseafloor sedimentary metagenomes.</title>
        <authorList>
            <person name="Kawai M."/>
            <person name="Futagami T."/>
            <person name="Toyoda A."/>
            <person name="Takaki Y."/>
            <person name="Nishi S."/>
            <person name="Hori S."/>
            <person name="Arai W."/>
            <person name="Tsubouchi T."/>
            <person name="Morono Y."/>
            <person name="Uchiyama I."/>
            <person name="Ito T."/>
            <person name="Fujiyama A."/>
            <person name="Inagaki F."/>
            <person name="Takami H."/>
        </authorList>
    </citation>
    <scope>NUCLEOTIDE SEQUENCE</scope>
    <source>
        <strain evidence="2">Expedition CK06-06</strain>
    </source>
</reference>
<accession>X1B318</accession>
<evidence type="ECO:0000259" key="1">
    <source>
        <dbReference type="Pfam" id="PF01796"/>
    </source>
</evidence>
<dbReference type="EMBL" id="BART01010927">
    <property type="protein sequence ID" value="GAG78618.1"/>
    <property type="molecule type" value="Genomic_DNA"/>
</dbReference>
<dbReference type="InterPro" id="IPR052513">
    <property type="entry name" value="Thioester_dehydratase-like"/>
</dbReference>
<protein>
    <recommendedName>
        <fullName evidence="1">ChsH2 C-terminal OB-fold domain-containing protein</fullName>
    </recommendedName>
</protein>
<gene>
    <name evidence="2" type="ORF">S01H4_23525</name>
</gene>
<feature type="domain" description="ChsH2 C-terminal OB-fold" evidence="1">
    <location>
        <begin position="17"/>
        <end position="88"/>
    </location>
</feature>